<feature type="transmembrane region" description="Helical" evidence="1">
    <location>
        <begin position="429"/>
        <end position="449"/>
    </location>
</feature>
<comment type="caution">
    <text evidence="2">The sequence shown here is derived from an EMBL/GenBank/DDBJ whole genome shotgun (WGS) entry which is preliminary data.</text>
</comment>
<keyword evidence="3" id="KW-1185">Reference proteome</keyword>
<feature type="transmembrane region" description="Helical" evidence="1">
    <location>
        <begin position="166"/>
        <end position="187"/>
    </location>
</feature>
<accession>A0A8H6WAW9</accession>
<keyword evidence="1" id="KW-0472">Membrane</keyword>
<gene>
    <name evidence="2" type="ORF">MIND_00331100</name>
</gene>
<evidence type="ECO:0000313" key="2">
    <source>
        <dbReference type="EMBL" id="KAF7309601.1"/>
    </source>
</evidence>
<feature type="transmembrane region" description="Helical" evidence="1">
    <location>
        <begin position="339"/>
        <end position="360"/>
    </location>
</feature>
<feature type="transmembrane region" description="Helical" evidence="1">
    <location>
        <begin position="293"/>
        <end position="319"/>
    </location>
</feature>
<dbReference type="EMBL" id="JACAZF010000003">
    <property type="protein sequence ID" value="KAF7309601.1"/>
    <property type="molecule type" value="Genomic_DNA"/>
</dbReference>
<dbReference type="OrthoDB" id="3941538at2759"/>
<sequence>MTTPNIDDLLLHLGDSPDNESVEAVTPRTLDVCGGTAFRLVLLLQLRKYKSRKKPTVDDAWTNWMESIATSGQIQQLELQIVDSFNDFLYEHRTTQDIHTVLWTSFPISDNSSRRLRVVDFLMDGDCPPTLLSHDVVMFSLEHLWRYGNASVEVPARYQAFCTPRVLHLVDLSAHLFYFGLLVSYVMHPPYEPTIFHVDGQLQRTGWREILLVILSASILCRSWNWSNIPTFILFSVFMLHLPTVPFAGGLGFDVLLFCFACHAFQFHFPAAPSPLLLFKRSLPFATFLARGFYHIIIPFILFFLPIFLLITTWLSIALSETFLSPSSMIPTPIQTRTTVLYLFFALVSVISCALFILVVRGGSLADTRGWDGYSAPIGHNARASFVKAVVAYASPHTFPAPFSLLQMIFIRIPSSLMRRQPAPQAEKLLWQLTVFPISMPLAIFFLVFPDQWLG</sequence>
<dbReference type="AlphaFoldDB" id="A0A8H6WAW9"/>
<evidence type="ECO:0000256" key="1">
    <source>
        <dbReference type="SAM" id="Phobius"/>
    </source>
</evidence>
<evidence type="ECO:0000313" key="3">
    <source>
        <dbReference type="Proteomes" id="UP000636479"/>
    </source>
</evidence>
<name>A0A8H6WAW9_9AGAR</name>
<dbReference type="RefSeq" id="XP_037223051.1">
    <property type="nucleotide sequence ID" value="XM_037360166.1"/>
</dbReference>
<dbReference type="Proteomes" id="UP000636479">
    <property type="component" value="Unassembled WGS sequence"/>
</dbReference>
<reference evidence="2" key="1">
    <citation type="submission" date="2020-05" db="EMBL/GenBank/DDBJ databases">
        <title>Mycena genomes resolve the evolution of fungal bioluminescence.</title>
        <authorList>
            <person name="Tsai I.J."/>
        </authorList>
    </citation>
    <scope>NUCLEOTIDE SEQUENCE</scope>
    <source>
        <strain evidence="2">171206Taipei</strain>
    </source>
</reference>
<organism evidence="2 3">
    <name type="scientific">Mycena indigotica</name>
    <dbReference type="NCBI Taxonomy" id="2126181"/>
    <lineage>
        <taxon>Eukaryota</taxon>
        <taxon>Fungi</taxon>
        <taxon>Dikarya</taxon>
        <taxon>Basidiomycota</taxon>
        <taxon>Agaricomycotina</taxon>
        <taxon>Agaricomycetes</taxon>
        <taxon>Agaricomycetidae</taxon>
        <taxon>Agaricales</taxon>
        <taxon>Marasmiineae</taxon>
        <taxon>Mycenaceae</taxon>
        <taxon>Mycena</taxon>
    </lineage>
</organism>
<protein>
    <submittedName>
        <fullName evidence="2">Uncharacterized protein</fullName>
    </submittedName>
</protein>
<dbReference type="GeneID" id="59342682"/>
<feature type="transmembrane region" description="Helical" evidence="1">
    <location>
        <begin position="232"/>
        <end position="249"/>
    </location>
</feature>
<proteinExistence type="predicted"/>
<keyword evidence="1" id="KW-1133">Transmembrane helix</keyword>
<keyword evidence="1" id="KW-0812">Transmembrane</keyword>